<proteinExistence type="predicted"/>
<protein>
    <recommendedName>
        <fullName evidence="3">Ubiquitin-like protease family profile domain-containing protein</fullName>
    </recommendedName>
</protein>
<evidence type="ECO:0008006" key="3">
    <source>
        <dbReference type="Google" id="ProtNLM"/>
    </source>
</evidence>
<name>A0A0C3DJK9_9AGAM</name>
<dbReference type="InterPro" id="IPR038765">
    <property type="entry name" value="Papain-like_cys_pep_sf"/>
</dbReference>
<feature type="non-terminal residue" evidence="1">
    <location>
        <position position="1"/>
    </location>
</feature>
<accession>A0A0C3DJK9</accession>
<keyword evidence="2" id="KW-1185">Reference proteome</keyword>
<evidence type="ECO:0000313" key="1">
    <source>
        <dbReference type="EMBL" id="KIM60890.1"/>
    </source>
</evidence>
<dbReference type="SUPFAM" id="SSF54001">
    <property type="entry name" value="Cysteine proteinases"/>
    <property type="match status" value="1"/>
</dbReference>
<dbReference type="HOGENOM" id="CLU_210039_0_0_1"/>
<dbReference type="InParanoid" id="A0A0C3DJK9"/>
<reference evidence="2" key="2">
    <citation type="submission" date="2015-01" db="EMBL/GenBank/DDBJ databases">
        <title>Evolutionary Origins and Diversification of the Mycorrhizal Mutualists.</title>
        <authorList>
            <consortium name="DOE Joint Genome Institute"/>
            <consortium name="Mycorrhizal Genomics Consortium"/>
            <person name="Kohler A."/>
            <person name="Kuo A."/>
            <person name="Nagy L.G."/>
            <person name="Floudas D."/>
            <person name="Copeland A."/>
            <person name="Barry K.W."/>
            <person name="Cichocki N."/>
            <person name="Veneault-Fourrey C."/>
            <person name="LaButti K."/>
            <person name="Lindquist E.A."/>
            <person name="Lipzen A."/>
            <person name="Lundell T."/>
            <person name="Morin E."/>
            <person name="Murat C."/>
            <person name="Riley R."/>
            <person name="Ohm R."/>
            <person name="Sun H."/>
            <person name="Tunlid A."/>
            <person name="Henrissat B."/>
            <person name="Grigoriev I.V."/>
            <person name="Hibbett D.S."/>
            <person name="Martin F."/>
        </authorList>
    </citation>
    <scope>NUCLEOTIDE SEQUENCE [LARGE SCALE GENOMIC DNA]</scope>
    <source>
        <strain evidence="2">Foug A</strain>
    </source>
</reference>
<dbReference type="STRING" id="1036808.A0A0C3DJK9"/>
<evidence type="ECO:0000313" key="2">
    <source>
        <dbReference type="Proteomes" id="UP000053989"/>
    </source>
</evidence>
<organism evidence="1 2">
    <name type="scientific">Scleroderma citrinum Foug A</name>
    <dbReference type="NCBI Taxonomy" id="1036808"/>
    <lineage>
        <taxon>Eukaryota</taxon>
        <taxon>Fungi</taxon>
        <taxon>Dikarya</taxon>
        <taxon>Basidiomycota</taxon>
        <taxon>Agaricomycotina</taxon>
        <taxon>Agaricomycetes</taxon>
        <taxon>Agaricomycetidae</taxon>
        <taxon>Boletales</taxon>
        <taxon>Sclerodermatineae</taxon>
        <taxon>Sclerodermataceae</taxon>
        <taxon>Scleroderma</taxon>
    </lineage>
</organism>
<dbReference type="Proteomes" id="UP000053989">
    <property type="component" value="Unassembled WGS sequence"/>
</dbReference>
<dbReference type="EMBL" id="KN822057">
    <property type="protein sequence ID" value="KIM60890.1"/>
    <property type="molecule type" value="Genomic_DNA"/>
</dbReference>
<sequence>QFNGYDCGLWVLAQITAVLHGYDITNLREGDMPEFCHYLQSLVLSIPVPGK</sequence>
<dbReference type="AlphaFoldDB" id="A0A0C3DJK9"/>
<gene>
    <name evidence="1" type="ORF">SCLCIDRAFT_123223</name>
</gene>
<dbReference type="OrthoDB" id="2976051at2759"/>
<reference evidence="1 2" key="1">
    <citation type="submission" date="2014-04" db="EMBL/GenBank/DDBJ databases">
        <authorList>
            <consortium name="DOE Joint Genome Institute"/>
            <person name="Kuo A."/>
            <person name="Kohler A."/>
            <person name="Nagy L.G."/>
            <person name="Floudas D."/>
            <person name="Copeland A."/>
            <person name="Barry K.W."/>
            <person name="Cichocki N."/>
            <person name="Veneault-Fourrey C."/>
            <person name="LaButti K."/>
            <person name="Lindquist E.A."/>
            <person name="Lipzen A."/>
            <person name="Lundell T."/>
            <person name="Morin E."/>
            <person name="Murat C."/>
            <person name="Sun H."/>
            <person name="Tunlid A."/>
            <person name="Henrissat B."/>
            <person name="Grigoriev I.V."/>
            <person name="Hibbett D.S."/>
            <person name="Martin F."/>
            <person name="Nordberg H.P."/>
            <person name="Cantor M.N."/>
            <person name="Hua S.X."/>
        </authorList>
    </citation>
    <scope>NUCLEOTIDE SEQUENCE [LARGE SCALE GENOMIC DNA]</scope>
    <source>
        <strain evidence="1 2">Foug A</strain>
    </source>
</reference>